<feature type="transmembrane region" description="Helical" evidence="5">
    <location>
        <begin position="216"/>
        <end position="238"/>
    </location>
</feature>
<dbReference type="InterPro" id="IPR050638">
    <property type="entry name" value="AA-Vitamin_Transporters"/>
</dbReference>
<dbReference type="InterPro" id="IPR000620">
    <property type="entry name" value="EamA_dom"/>
</dbReference>
<feature type="domain" description="EamA" evidence="6">
    <location>
        <begin position="153"/>
        <end position="288"/>
    </location>
</feature>
<feature type="transmembrane region" description="Helical" evidence="5">
    <location>
        <begin position="244"/>
        <end position="264"/>
    </location>
</feature>
<dbReference type="PANTHER" id="PTHR32322:SF2">
    <property type="entry name" value="EAMA DOMAIN-CONTAINING PROTEIN"/>
    <property type="match status" value="1"/>
</dbReference>
<dbReference type="OrthoDB" id="29208at2157"/>
<dbReference type="SUPFAM" id="SSF103481">
    <property type="entry name" value="Multidrug resistance efflux transporter EmrE"/>
    <property type="match status" value="2"/>
</dbReference>
<evidence type="ECO:0000256" key="2">
    <source>
        <dbReference type="ARBA" id="ARBA00022692"/>
    </source>
</evidence>
<feature type="transmembrane region" description="Helical" evidence="5">
    <location>
        <begin position="271"/>
        <end position="288"/>
    </location>
</feature>
<dbReference type="PANTHER" id="PTHR32322">
    <property type="entry name" value="INNER MEMBRANE TRANSPORTER"/>
    <property type="match status" value="1"/>
</dbReference>
<dbReference type="Pfam" id="PF00892">
    <property type="entry name" value="EamA"/>
    <property type="match status" value="2"/>
</dbReference>
<gene>
    <name evidence="7" type="ORF">APY94_10020</name>
</gene>
<evidence type="ECO:0000259" key="6">
    <source>
        <dbReference type="Pfam" id="PF00892"/>
    </source>
</evidence>
<feature type="transmembrane region" description="Helical" evidence="5">
    <location>
        <begin position="69"/>
        <end position="89"/>
    </location>
</feature>
<dbReference type="AlphaFoldDB" id="A0A124EB40"/>
<feature type="transmembrane region" description="Helical" evidence="5">
    <location>
        <begin position="35"/>
        <end position="57"/>
    </location>
</feature>
<evidence type="ECO:0000256" key="1">
    <source>
        <dbReference type="ARBA" id="ARBA00004141"/>
    </source>
</evidence>
<dbReference type="RefSeq" id="WP_058939495.1">
    <property type="nucleotide sequence ID" value="NZ_LLYW01000035.1"/>
</dbReference>
<feature type="transmembrane region" description="Helical" evidence="5">
    <location>
        <begin position="181"/>
        <end position="204"/>
    </location>
</feature>
<dbReference type="GO" id="GO:0016020">
    <property type="term" value="C:membrane"/>
    <property type="evidence" value="ECO:0007669"/>
    <property type="project" value="UniProtKB-SubCell"/>
</dbReference>
<keyword evidence="8" id="KW-1185">Reference proteome</keyword>
<organism evidence="7 8">
    <name type="scientific">Thermococcus celericrescens</name>
    <dbReference type="NCBI Taxonomy" id="227598"/>
    <lineage>
        <taxon>Archaea</taxon>
        <taxon>Methanobacteriati</taxon>
        <taxon>Methanobacteriota</taxon>
        <taxon>Thermococci</taxon>
        <taxon>Thermococcales</taxon>
        <taxon>Thermococcaceae</taxon>
        <taxon>Thermococcus</taxon>
    </lineage>
</organism>
<comment type="subcellular location">
    <subcellularLocation>
        <location evidence="1">Membrane</location>
        <topology evidence="1">Multi-pass membrane protein</topology>
    </subcellularLocation>
</comment>
<dbReference type="InterPro" id="IPR037185">
    <property type="entry name" value="EmrE-like"/>
</dbReference>
<dbReference type="EMBL" id="LLYW01000035">
    <property type="protein sequence ID" value="KUH32414.1"/>
    <property type="molecule type" value="Genomic_DNA"/>
</dbReference>
<evidence type="ECO:0000313" key="8">
    <source>
        <dbReference type="Proteomes" id="UP000053462"/>
    </source>
</evidence>
<sequence>MDTLILGVLAALASAFSWAASTVLIKAGMQDKSPVAANIFRLYAVSVMFAVIFLINGTFSKVAGLSPKLLAVAFVSGAFGFVIGDYFYLNALKMMGVSRTVPITSTYPLWAILWAFLFLGRDVSAQIIVGAALVVSAIVVVRKAEEEEKINPRGFLFAILAPISWSFAILTMDWLTGYVDVLTLAGIRMMFAALAVSLFLPRYAGELRRITLRETLLLTGAAATGLLLGQYLFVYSINLVGSQISAPVSAINPIIASTLAILILKEPPNRKILEGLILAVLGVILISTG</sequence>
<evidence type="ECO:0000256" key="5">
    <source>
        <dbReference type="SAM" id="Phobius"/>
    </source>
</evidence>
<proteinExistence type="predicted"/>
<accession>A0A124EB40</accession>
<reference evidence="7 8" key="1">
    <citation type="submission" date="2015-10" db="EMBL/GenBank/DDBJ databases">
        <title>Draft genome sequence of Thermococcus celericrescens strain DSM 17994.</title>
        <authorList>
            <person name="Hong S.-J."/>
            <person name="Park C.-E."/>
            <person name="Shin J.-H."/>
        </authorList>
    </citation>
    <scope>NUCLEOTIDE SEQUENCE [LARGE SCALE GENOMIC DNA]</scope>
    <source>
        <strain evidence="7 8">DSM 17994</strain>
    </source>
</reference>
<dbReference type="Proteomes" id="UP000053462">
    <property type="component" value="Unassembled WGS sequence"/>
</dbReference>
<evidence type="ECO:0000256" key="3">
    <source>
        <dbReference type="ARBA" id="ARBA00022989"/>
    </source>
</evidence>
<evidence type="ECO:0000256" key="4">
    <source>
        <dbReference type="ARBA" id="ARBA00023136"/>
    </source>
</evidence>
<keyword evidence="2 5" id="KW-0812">Transmembrane</keyword>
<protein>
    <submittedName>
        <fullName evidence="7">Permease</fullName>
    </submittedName>
</protein>
<feature type="transmembrane region" description="Helical" evidence="5">
    <location>
        <begin position="154"/>
        <end position="175"/>
    </location>
</feature>
<feature type="domain" description="EamA" evidence="6">
    <location>
        <begin position="6"/>
        <end position="141"/>
    </location>
</feature>
<keyword evidence="4 5" id="KW-0472">Membrane</keyword>
<keyword evidence="3 5" id="KW-1133">Transmembrane helix</keyword>
<dbReference type="STRING" id="227598.APY94_10020"/>
<name>A0A124EB40_9EURY</name>
<feature type="transmembrane region" description="Helical" evidence="5">
    <location>
        <begin position="109"/>
        <end position="142"/>
    </location>
</feature>
<comment type="caution">
    <text evidence="7">The sequence shown here is derived from an EMBL/GenBank/DDBJ whole genome shotgun (WGS) entry which is preliminary data.</text>
</comment>
<evidence type="ECO:0000313" key="7">
    <source>
        <dbReference type="EMBL" id="KUH32414.1"/>
    </source>
</evidence>